<dbReference type="Gene3D" id="3.40.50.300">
    <property type="entry name" value="P-loop containing nucleotide triphosphate hydrolases"/>
    <property type="match status" value="1"/>
</dbReference>
<dbReference type="CDD" id="cd01130">
    <property type="entry name" value="VirB11-like_ATPase"/>
    <property type="match status" value="1"/>
</dbReference>
<protein>
    <submittedName>
        <fullName evidence="3">Type II secretion system protein E</fullName>
    </submittedName>
</protein>
<evidence type="ECO:0000313" key="3">
    <source>
        <dbReference type="EMBL" id="PIQ88893.1"/>
    </source>
</evidence>
<dbReference type="InterPro" id="IPR050921">
    <property type="entry name" value="T4SS_GSP_E_ATPase"/>
</dbReference>
<dbReference type="Pfam" id="PF00437">
    <property type="entry name" value="T2SSE"/>
    <property type="match status" value="1"/>
</dbReference>
<dbReference type="PANTHER" id="PTHR30486">
    <property type="entry name" value="TWITCHING MOTILITY PROTEIN PILT"/>
    <property type="match status" value="1"/>
</dbReference>
<evidence type="ECO:0000259" key="2">
    <source>
        <dbReference type="Pfam" id="PF00437"/>
    </source>
</evidence>
<name>A0A2H0LWU3_9BACT</name>
<sequence length="419" mass="47240">MEKIKDRIRERLIAEYLSTSSKDQWKEETLRRDIQRVISELGRYENIDLSREETDSVIRELIDDLLGLGPIREFMDDPEISEIMVNGPDKIYIERAGNMVLSKKQFKDINHLMTIMHKIISPTRRRVDESNPYVDVCFMDGSRVNIILPPVSLTGPVITIRKFLSNISGINDLIKLDTLTKPMADFLSACIKARLNILFSGATGTGKTTTLSVLSSHIDARERIITIEDTAEIRLRQEHVVRLEARSANVEGKGEISIGDLFKNSLRMRPRRLILGEIRGSEALDMLQAASSGHSGCLAVLHASSPQDVISRIETMILTTNSAFPMWAVKKQISSSIDLILHHDQLADGSRKITHVTEVGGIKGEEVELHDLYSYSIDGLDDSGKVMGKWKAHARLPDFYNKFIEYGIKLPKDIFNKAE</sequence>
<dbReference type="InterPro" id="IPR027417">
    <property type="entry name" value="P-loop_NTPase"/>
</dbReference>
<evidence type="ECO:0000256" key="1">
    <source>
        <dbReference type="ARBA" id="ARBA00006611"/>
    </source>
</evidence>
<accession>A0A2H0LWU3</accession>
<comment type="similarity">
    <text evidence="1">Belongs to the GSP E family.</text>
</comment>
<dbReference type="EMBL" id="PCWA01000084">
    <property type="protein sequence ID" value="PIQ88893.1"/>
    <property type="molecule type" value="Genomic_DNA"/>
</dbReference>
<proteinExistence type="inferred from homology"/>
<gene>
    <name evidence="3" type="ORF">COV72_06345</name>
</gene>
<dbReference type="PANTHER" id="PTHR30486:SF6">
    <property type="entry name" value="TYPE IV PILUS RETRACTATION ATPASE PILT"/>
    <property type="match status" value="1"/>
</dbReference>
<dbReference type="InterPro" id="IPR001482">
    <property type="entry name" value="T2SS/T4SS_dom"/>
</dbReference>
<dbReference type="AlphaFoldDB" id="A0A2H0LWU3"/>
<comment type="caution">
    <text evidence="3">The sequence shown here is derived from an EMBL/GenBank/DDBJ whole genome shotgun (WGS) entry which is preliminary data.</text>
</comment>
<dbReference type="Proteomes" id="UP000229641">
    <property type="component" value="Unassembled WGS sequence"/>
</dbReference>
<feature type="domain" description="Bacterial type II secretion system protein E" evidence="2">
    <location>
        <begin position="67"/>
        <end position="341"/>
    </location>
</feature>
<reference evidence="3 4" key="1">
    <citation type="submission" date="2017-09" db="EMBL/GenBank/DDBJ databases">
        <title>Depth-based differentiation of microbial function through sediment-hosted aquifers and enrichment of novel symbionts in the deep terrestrial subsurface.</title>
        <authorList>
            <person name="Probst A.J."/>
            <person name="Ladd B."/>
            <person name="Jarett J.K."/>
            <person name="Geller-Mcgrath D.E."/>
            <person name="Sieber C.M."/>
            <person name="Emerson J.B."/>
            <person name="Anantharaman K."/>
            <person name="Thomas B.C."/>
            <person name="Malmstrom R."/>
            <person name="Stieglmeier M."/>
            <person name="Klingl A."/>
            <person name="Woyke T."/>
            <person name="Ryan C.M."/>
            <person name="Banfield J.F."/>
        </authorList>
    </citation>
    <scope>NUCLEOTIDE SEQUENCE [LARGE SCALE GENOMIC DNA]</scope>
    <source>
        <strain evidence="3">CG11_big_fil_rev_8_21_14_0_20_42_13</strain>
    </source>
</reference>
<organism evidence="3 4">
    <name type="scientific">Candidatus Ghiorseimicrobium undicola</name>
    <dbReference type="NCBI Taxonomy" id="1974746"/>
    <lineage>
        <taxon>Bacteria</taxon>
        <taxon>Pseudomonadati</taxon>
        <taxon>Candidatus Omnitrophota</taxon>
        <taxon>Candidatus Ghiorseimicrobium</taxon>
    </lineage>
</organism>
<evidence type="ECO:0000313" key="4">
    <source>
        <dbReference type="Proteomes" id="UP000229641"/>
    </source>
</evidence>
<dbReference type="Gene3D" id="3.30.450.380">
    <property type="match status" value="1"/>
</dbReference>
<dbReference type="GO" id="GO:0016887">
    <property type="term" value="F:ATP hydrolysis activity"/>
    <property type="evidence" value="ECO:0007669"/>
    <property type="project" value="InterPro"/>
</dbReference>
<dbReference type="SUPFAM" id="SSF52540">
    <property type="entry name" value="P-loop containing nucleoside triphosphate hydrolases"/>
    <property type="match status" value="1"/>
</dbReference>